<accession>A0ABW9RWL6</accession>
<dbReference type="EC" id="3.2.1.51" evidence="3"/>
<dbReference type="SUPFAM" id="SSF56988">
    <property type="entry name" value="Anthrax protective antigen"/>
    <property type="match status" value="1"/>
</dbReference>
<dbReference type="PANTHER" id="PTHR10030:SF37">
    <property type="entry name" value="ALPHA-L-FUCOSIDASE-RELATED"/>
    <property type="match status" value="1"/>
</dbReference>
<dbReference type="Pfam" id="PF16757">
    <property type="entry name" value="Fucosidase_C"/>
    <property type="match status" value="1"/>
</dbReference>
<dbReference type="InterPro" id="IPR017853">
    <property type="entry name" value="GH"/>
</dbReference>
<dbReference type="Proteomes" id="UP000798808">
    <property type="component" value="Unassembled WGS sequence"/>
</dbReference>
<organism evidence="8 9">
    <name type="scientific">Fulvivirga kasyanovii</name>
    <dbReference type="NCBI Taxonomy" id="396812"/>
    <lineage>
        <taxon>Bacteria</taxon>
        <taxon>Pseudomonadati</taxon>
        <taxon>Bacteroidota</taxon>
        <taxon>Cytophagia</taxon>
        <taxon>Cytophagales</taxon>
        <taxon>Fulvivirgaceae</taxon>
        <taxon>Fulvivirga</taxon>
    </lineage>
</organism>
<dbReference type="SUPFAM" id="SSF51445">
    <property type="entry name" value="(Trans)glycosidases"/>
    <property type="match status" value="1"/>
</dbReference>
<proteinExistence type="inferred from homology"/>
<keyword evidence="5" id="KW-0378">Hydrolase</keyword>
<dbReference type="InterPro" id="IPR016286">
    <property type="entry name" value="FUC_metazoa-typ"/>
</dbReference>
<keyword evidence="6" id="KW-0326">Glycosidase</keyword>
<dbReference type="Pfam" id="PF07691">
    <property type="entry name" value="PA14"/>
    <property type="match status" value="1"/>
</dbReference>
<reference evidence="8 9" key="1">
    <citation type="submission" date="2019-02" db="EMBL/GenBank/DDBJ databases">
        <authorList>
            <person name="Goldberg S.R."/>
            <person name="Haltli B.A."/>
            <person name="Correa H."/>
            <person name="Russell K.G."/>
        </authorList>
    </citation>
    <scope>NUCLEOTIDE SEQUENCE [LARGE SCALE GENOMIC DNA]</scope>
    <source>
        <strain evidence="8 9">JCM 16186</strain>
    </source>
</reference>
<evidence type="ECO:0000259" key="7">
    <source>
        <dbReference type="PROSITE" id="PS51820"/>
    </source>
</evidence>
<evidence type="ECO:0000313" key="8">
    <source>
        <dbReference type="EMBL" id="MTI28077.1"/>
    </source>
</evidence>
<evidence type="ECO:0000256" key="3">
    <source>
        <dbReference type="ARBA" id="ARBA00012662"/>
    </source>
</evidence>
<dbReference type="PANTHER" id="PTHR10030">
    <property type="entry name" value="ALPHA-L-FUCOSIDASE"/>
    <property type="match status" value="1"/>
</dbReference>
<dbReference type="Gene3D" id="3.20.20.80">
    <property type="entry name" value="Glycosidases"/>
    <property type="match status" value="1"/>
</dbReference>
<comment type="caution">
    <text evidence="8">The sequence shown here is derived from an EMBL/GenBank/DDBJ whole genome shotgun (WGS) entry which is preliminary data.</text>
</comment>
<dbReference type="SMART" id="SM00758">
    <property type="entry name" value="PA14"/>
    <property type="match status" value="1"/>
</dbReference>
<evidence type="ECO:0000256" key="1">
    <source>
        <dbReference type="ARBA" id="ARBA00004071"/>
    </source>
</evidence>
<protein>
    <recommendedName>
        <fullName evidence="3">alpha-L-fucosidase</fullName>
        <ecNumber evidence="3">3.2.1.51</ecNumber>
    </recommendedName>
</protein>
<dbReference type="PRINTS" id="PR00741">
    <property type="entry name" value="GLHYDRLASE29"/>
</dbReference>
<evidence type="ECO:0000256" key="4">
    <source>
        <dbReference type="ARBA" id="ARBA00022729"/>
    </source>
</evidence>
<dbReference type="SMART" id="SM00812">
    <property type="entry name" value="Alpha_L_fucos"/>
    <property type="match status" value="1"/>
</dbReference>
<dbReference type="RefSeq" id="WP_155175236.1">
    <property type="nucleotide sequence ID" value="NZ_BAAAFL010000007.1"/>
</dbReference>
<dbReference type="InterPro" id="IPR011658">
    <property type="entry name" value="PA14_dom"/>
</dbReference>
<comment type="similarity">
    <text evidence="2">Belongs to the glycosyl hydrolase 29 family.</text>
</comment>
<feature type="domain" description="PA14" evidence="7">
    <location>
        <begin position="358"/>
        <end position="491"/>
    </location>
</feature>
<dbReference type="Gene3D" id="3.90.182.10">
    <property type="entry name" value="Toxin - Anthrax Protective Antigen,domain 1"/>
    <property type="match status" value="1"/>
</dbReference>
<name>A0ABW9RWL6_9BACT</name>
<dbReference type="InterPro" id="IPR000933">
    <property type="entry name" value="Glyco_hydro_29"/>
</dbReference>
<dbReference type="InterPro" id="IPR057739">
    <property type="entry name" value="Glyco_hydro_29_N"/>
</dbReference>
<evidence type="ECO:0000256" key="6">
    <source>
        <dbReference type="ARBA" id="ARBA00023295"/>
    </source>
</evidence>
<keyword evidence="4" id="KW-0732">Signal</keyword>
<dbReference type="EMBL" id="SMLW01000652">
    <property type="protein sequence ID" value="MTI28077.1"/>
    <property type="molecule type" value="Genomic_DNA"/>
</dbReference>
<dbReference type="Pfam" id="PF01120">
    <property type="entry name" value="Alpha_L_fucos"/>
    <property type="match status" value="1"/>
</dbReference>
<evidence type="ECO:0000256" key="5">
    <source>
        <dbReference type="ARBA" id="ARBA00022801"/>
    </source>
</evidence>
<gene>
    <name evidence="8" type="ORF">E1163_24185</name>
</gene>
<comment type="function">
    <text evidence="1">Alpha-L-fucosidase is responsible for hydrolyzing the alpha-1,6-linked fucose joined to the reducing-end N-acetylglucosamine of the carbohydrate moieties of glycoproteins.</text>
</comment>
<keyword evidence="9" id="KW-1185">Reference proteome</keyword>
<dbReference type="PROSITE" id="PS51820">
    <property type="entry name" value="PA14"/>
    <property type="match status" value="1"/>
</dbReference>
<sequence length="592" mass="67987">MNKDIPRYIRRSIIALAFVLCILPYPNQAQQKYTDDWQTLRERPYPEWFKEAKLGIFIHWGLYSVPAYSAKNSYSEWFLKGLQSGDSTRTTFMKKAYGDNFIYNDFAPLFKAELFDAAQWAELFKASGARYVVMVSKHHDGYCLWPSKYARNWNSVEVGPKRDIVGELTHAVKSEGLKMGLYYSLPEWNHPLHRWDTDPHRNIGNYVEQHMIPQFKELVSTYKPSLIFADGEWFNTAEEWHSAELISWYYNLLGEEAVVNNRWGSGSDIGFLTPEYSAGLEAMERPWAEVRSLSRSFGLNRNEGLNDYMSPRELIHFFATTVANGGGLILNVGPGADGMIPLLQQERLLQLGEWLKINGEAIYGAEMNSKTSEKYEAKLSRVEANISFDLVRDTPGHPVKEDNFTAVWQGYIEPEYSETYSFSAEADDAIKVWVDGKLVVDTEADNAYPIKLKAGKRYAFKAQYHESTHDASARLFWASKSQGKEVIPSDRFYQSDQGDEHGLAATYSSERERLLYTRNHNNLYAIALGWPESELALKLPEPKPNTKISLLGREGYLPWQYDQETLTIDVSEVGYNDIPGKYAWTFKIEDYQ</sequence>
<dbReference type="InterPro" id="IPR031919">
    <property type="entry name" value="Fucosidase_C"/>
</dbReference>
<evidence type="ECO:0000256" key="2">
    <source>
        <dbReference type="ARBA" id="ARBA00007951"/>
    </source>
</evidence>
<dbReference type="InterPro" id="IPR037524">
    <property type="entry name" value="PA14/GLEYA"/>
</dbReference>
<evidence type="ECO:0000313" key="9">
    <source>
        <dbReference type="Proteomes" id="UP000798808"/>
    </source>
</evidence>